<feature type="transmembrane region" description="Helical" evidence="1">
    <location>
        <begin position="83"/>
        <end position="103"/>
    </location>
</feature>
<keyword evidence="1" id="KW-1133">Transmembrane helix</keyword>
<dbReference type="Proteomes" id="UP000219994">
    <property type="component" value="Unassembled WGS sequence"/>
</dbReference>
<gene>
    <name evidence="2" type="ORF">B5766_05145</name>
</gene>
<reference evidence="3" key="1">
    <citation type="submission" date="2017-03" db="EMBL/GenBank/DDBJ databases">
        <authorList>
            <person name="Lund M.B."/>
        </authorList>
    </citation>
    <scope>NUCLEOTIDE SEQUENCE [LARGE SCALE GENOMIC DNA]</scope>
</reference>
<keyword evidence="1" id="KW-0812">Transmembrane</keyword>
<feature type="transmembrane region" description="Helical" evidence="1">
    <location>
        <begin position="20"/>
        <end position="41"/>
    </location>
</feature>
<evidence type="ECO:0000256" key="1">
    <source>
        <dbReference type="SAM" id="Phobius"/>
    </source>
</evidence>
<name>A0A2A6FSD8_9MICO</name>
<feature type="transmembrane region" description="Helical" evidence="1">
    <location>
        <begin position="115"/>
        <end position="137"/>
    </location>
</feature>
<evidence type="ECO:0000313" key="3">
    <source>
        <dbReference type="Proteomes" id="UP000219994"/>
    </source>
</evidence>
<feature type="transmembrane region" description="Helical" evidence="1">
    <location>
        <begin position="47"/>
        <end position="71"/>
    </location>
</feature>
<protein>
    <submittedName>
        <fullName evidence="2">Uncharacterized protein</fullName>
    </submittedName>
</protein>
<proteinExistence type="predicted"/>
<organism evidence="2 3">
    <name type="scientific">Candidatus Lumbricidiphila eiseniae</name>
    <dbReference type="NCBI Taxonomy" id="1969409"/>
    <lineage>
        <taxon>Bacteria</taxon>
        <taxon>Bacillati</taxon>
        <taxon>Actinomycetota</taxon>
        <taxon>Actinomycetes</taxon>
        <taxon>Micrococcales</taxon>
        <taxon>Microbacteriaceae</taxon>
        <taxon>Candidatus Lumbricidiphila</taxon>
    </lineage>
</organism>
<dbReference type="EMBL" id="NAEP01000031">
    <property type="protein sequence ID" value="PDQ35600.1"/>
    <property type="molecule type" value="Genomic_DNA"/>
</dbReference>
<sequence>MSGRTPSPTPSSTPMLRRTLVWASALCGAILVVGGVLGAIFAGTPGLWGAVIGTVIGLVFMALTATSILFANRFAGGASFAGVFFGVVLGGWLVKFIVFLIIANLLRDASWLNHLTLFVCIIASVLASLVVDVLVVMSSRMPYVSDIELPGDR</sequence>
<evidence type="ECO:0000313" key="2">
    <source>
        <dbReference type="EMBL" id="PDQ35600.1"/>
    </source>
</evidence>
<dbReference type="AlphaFoldDB" id="A0A2A6FSD8"/>
<keyword evidence="1" id="KW-0472">Membrane</keyword>
<accession>A0A2A6FSD8</accession>
<comment type="caution">
    <text evidence="2">The sequence shown here is derived from an EMBL/GenBank/DDBJ whole genome shotgun (WGS) entry which is preliminary data.</text>
</comment>